<feature type="compositionally biased region" description="Polar residues" evidence="1">
    <location>
        <begin position="1"/>
        <end position="17"/>
    </location>
</feature>
<feature type="transmembrane region" description="Helical" evidence="2">
    <location>
        <begin position="63"/>
        <end position="82"/>
    </location>
</feature>
<keyword evidence="2" id="KW-1133">Transmembrane helix</keyword>
<dbReference type="Proteomes" id="UP001628179">
    <property type="component" value="Unassembled WGS sequence"/>
</dbReference>
<proteinExistence type="predicted"/>
<feature type="transmembrane region" description="Helical" evidence="2">
    <location>
        <begin position="94"/>
        <end position="118"/>
    </location>
</feature>
<feature type="transmembrane region" description="Helical" evidence="2">
    <location>
        <begin position="250"/>
        <end position="272"/>
    </location>
</feature>
<protein>
    <submittedName>
        <fullName evidence="3">Cycloeucalenol cycloisomerase</fullName>
    </submittedName>
</protein>
<dbReference type="PANTHER" id="PTHR35136:SF1">
    <property type="entry name" value="CYCLOEUCALENOL CYCLOISOMERASE"/>
    <property type="match status" value="1"/>
</dbReference>
<dbReference type="RefSeq" id="XP_070918914.1">
    <property type="nucleotide sequence ID" value="XM_071062813.1"/>
</dbReference>
<feature type="transmembrane region" description="Helical" evidence="2">
    <location>
        <begin position="148"/>
        <end position="168"/>
    </location>
</feature>
<accession>A0ABQ0GHE1</accession>
<feature type="region of interest" description="Disordered" evidence="1">
    <location>
        <begin position="1"/>
        <end position="24"/>
    </location>
</feature>
<dbReference type="InterPro" id="IPR020532">
    <property type="entry name" value="Cycloeucalenol_cycloisomerase"/>
</dbReference>
<evidence type="ECO:0000256" key="1">
    <source>
        <dbReference type="SAM" id="MobiDB-lite"/>
    </source>
</evidence>
<dbReference type="GeneID" id="98178136"/>
<evidence type="ECO:0000256" key="2">
    <source>
        <dbReference type="SAM" id="Phobius"/>
    </source>
</evidence>
<dbReference type="EMBL" id="BAAFSV010000004">
    <property type="protein sequence ID" value="GAB1317183.1"/>
    <property type="molecule type" value="Genomic_DNA"/>
</dbReference>
<keyword evidence="4" id="KW-1185">Reference proteome</keyword>
<gene>
    <name evidence="3" type="ORF">MFIFM68171_07393</name>
</gene>
<evidence type="ECO:0000313" key="3">
    <source>
        <dbReference type="EMBL" id="GAB1317183.1"/>
    </source>
</evidence>
<reference evidence="3 4" key="1">
    <citation type="submission" date="2024-09" db="EMBL/GenBank/DDBJ databases">
        <title>Itraconazole resistance in Madurella fahalii resulting from another homologue of gene encoding cytochrome P450 14-alpha sterol demethylase (CYP51).</title>
        <authorList>
            <person name="Yoshioka I."/>
            <person name="Fahal A.H."/>
            <person name="Kaneko S."/>
            <person name="Yaguchi T."/>
        </authorList>
    </citation>
    <scope>NUCLEOTIDE SEQUENCE [LARGE SCALE GENOMIC DNA]</scope>
    <source>
        <strain evidence="3 4">IFM 68171</strain>
    </source>
</reference>
<dbReference type="PANTHER" id="PTHR35136">
    <property type="entry name" value="CYCLOEUCALENOL CYCLOISOMERASE"/>
    <property type="match status" value="1"/>
</dbReference>
<feature type="transmembrane region" description="Helical" evidence="2">
    <location>
        <begin position="184"/>
        <end position="207"/>
    </location>
</feature>
<keyword evidence="2" id="KW-0472">Membrane</keyword>
<feature type="transmembrane region" description="Helical" evidence="2">
    <location>
        <begin position="34"/>
        <end position="51"/>
    </location>
</feature>
<name>A0ABQ0GHE1_9PEZI</name>
<keyword evidence="2" id="KW-0812">Transmembrane</keyword>
<feature type="transmembrane region" description="Helical" evidence="2">
    <location>
        <begin position="219"/>
        <end position="238"/>
    </location>
</feature>
<evidence type="ECO:0000313" key="4">
    <source>
        <dbReference type="Proteomes" id="UP001628179"/>
    </source>
</evidence>
<comment type="caution">
    <text evidence="3">The sequence shown here is derived from an EMBL/GenBank/DDBJ whole genome shotgun (WGS) entry which is preliminary data.</text>
</comment>
<organism evidence="3 4">
    <name type="scientific">Madurella fahalii</name>
    <dbReference type="NCBI Taxonomy" id="1157608"/>
    <lineage>
        <taxon>Eukaryota</taxon>
        <taxon>Fungi</taxon>
        <taxon>Dikarya</taxon>
        <taxon>Ascomycota</taxon>
        <taxon>Pezizomycotina</taxon>
        <taxon>Sordariomycetes</taxon>
        <taxon>Sordariomycetidae</taxon>
        <taxon>Sordariales</taxon>
        <taxon>Sordariales incertae sedis</taxon>
        <taxon>Madurella</taxon>
    </lineage>
</organism>
<sequence>MAPTAGNQLHNQSSKMSGRTPKQKATEKTHTHRLILAQFPLWILPVLLVMQTGVLCRWSDAEYLVFSLGVAAPSVLLPYFLISPPRSTASSLPYWLKLHVWVAVLVCFGTYFGTHYFFDLMGMRYAFASATWHLESDVVGRSGQVVPLFMYPLTHAYFMSYFVFLVVAERRLRSLSGSDRVGRGLLVVALAYGVAFAETYVMASPLLEDLFRYDDRERMLRVGSLGYASYFVVGLPMVKRIDRAGEEWGIGRVVIEALATCMGILVLLEVWAKVVGPL</sequence>